<dbReference type="Proteomes" id="UP001265315">
    <property type="component" value="Unassembled WGS sequence"/>
</dbReference>
<dbReference type="AlphaFoldDB" id="A0AAW8M2D5"/>
<dbReference type="EMBL" id="JAVDSW010000013">
    <property type="protein sequence ID" value="MDR6705588.1"/>
    <property type="molecule type" value="Genomic_DNA"/>
</dbReference>
<evidence type="ECO:0000313" key="2">
    <source>
        <dbReference type="Proteomes" id="UP001265315"/>
    </source>
</evidence>
<name>A0AAW8M2D5_AGRTU</name>
<gene>
    <name evidence="1" type="ORF">J2W61_005463</name>
</gene>
<reference evidence="1" key="1">
    <citation type="submission" date="2023-07" db="EMBL/GenBank/DDBJ databases">
        <title>Sorghum-associated microbial communities from plants grown in Nebraska, USA.</title>
        <authorList>
            <person name="Schachtman D."/>
        </authorList>
    </citation>
    <scope>NUCLEOTIDE SEQUENCE</scope>
    <source>
        <strain evidence="1">1457</strain>
    </source>
</reference>
<comment type="caution">
    <text evidence="1">The sequence shown here is derived from an EMBL/GenBank/DDBJ whole genome shotgun (WGS) entry which is preliminary data.</text>
</comment>
<proteinExistence type="predicted"/>
<accession>A0AAW8M2D5</accession>
<protein>
    <submittedName>
        <fullName evidence="1">Uncharacterized protein</fullName>
    </submittedName>
</protein>
<dbReference type="RefSeq" id="WP_129565164.1">
    <property type="nucleotide sequence ID" value="NZ_JAUSQO010000004.1"/>
</dbReference>
<evidence type="ECO:0000313" key="1">
    <source>
        <dbReference type="EMBL" id="MDR6705588.1"/>
    </source>
</evidence>
<sequence>MTDGGGPQAVMLASSEAMVLEILDAPVGPVALFDSLTDDVHVIWPGISGDVEFIQEGQTKSYRPEFVDMTPQDEASIRECMNNTT</sequence>
<organism evidence="1 2">
    <name type="scientific">Agrobacterium tumefaciens</name>
    <dbReference type="NCBI Taxonomy" id="358"/>
    <lineage>
        <taxon>Bacteria</taxon>
        <taxon>Pseudomonadati</taxon>
        <taxon>Pseudomonadota</taxon>
        <taxon>Alphaproteobacteria</taxon>
        <taxon>Hyphomicrobiales</taxon>
        <taxon>Rhizobiaceae</taxon>
        <taxon>Rhizobium/Agrobacterium group</taxon>
        <taxon>Agrobacterium</taxon>
        <taxon>Agrobacterium tumefaciens complex</taxon>
    </lineage>
</organism>